<dbReference type="InterPro" id="IPR045741">
    <property type="entry name" value="PorV"/>
</dbReference>
<dbReference type="SUPFAM" id="SSF56935">
    <property type="entry name" value="Porins"/>
    <property type="match status" value="1"/>
</dbReference>
<feature type="domain" description="Type IX secretion system protein PorV" evidence="1">
    <location>
        <begin position="5"/>
        <end position="129"/>
    </location>
</feature>
<organism evidence="2 3">
    <name type="scientific">Candidatus Thermochlorobacter aerophilus</name>
    <dbReference type="NCBI Taxonomy" id="1868324"/>
    <lineage>
        <taxon>Bacteria</taxon>
        <taxon>Pseudomonadati</taxon>
        <taxon>Chlorobiota</taxon>
        <taxon>Chlorobiia</taxon>
        <taxon>Chlorobiales</taxon>
        <taxon>Candidatus Thermochlorobacteriaceae</taxon>
        <taxon>Candidatus Thermochlorobacter</taxon>
    </lineage>
</organism>
<dbReference type="EMBL" id="PHFL01000026">
    <property type="protein sequence ID" value="RFM24743.1"/>
    <property type="molecule type" value="Genomic_DNA"/>
</dbReference>
<comment type="caution">
    <text evidence="2">The sequence shown here is derived from an EMBL/GenBank/DDBJ whole genome shotgun (WGS) entry which is preliminary data.</text>
</comment>
<dbReference type="NCBIfam" id="NF033709">
    <property type="entry name" value="PorV_fam"/>
    <property type="match status" value="1"/>
</dbReference>
<dbReference type="Proteomes" id="UP000266389">
    <property type="component" value="Unassembled WGS sequence"/>
</dbReference>
<name>A0A395M1R9_9BACT</name>
<accession>A0A395M1R9</accession>
<dbReference type="Pfam" id="PF19572">
    <property type="entry name" value="PorV"/>
    <property type="match status" value="1"/>
</dbReference>
<evidence type="ECO:0000259" key="1">
    <source>
        <dbReference type="Pfam" id="PF19572"/>
    </source>
</evidence>
<proteinExistence type="predicted"/>
<dbReference type="Gene3D" id="2.40.160.60">
    <property type="entry name" value="Outer membrane protein transport protein (OMPP1/FadL/TodX)"/>
    <property type="match status" value="1"/>
</dbReference>
<evidence type="ECO:0000313" key="2">
    <source>
        <dbReference type="EMBL" id="RFM24743.1"/>
    </source>
</evidence>
<reference evidence="2 3" key="1">
    <citation type="journal article" date="2011" name="ISME J.">
        <title>Community ecology of hot spring cyanobacterial mats: predominant populations and their functional potential.</title>
        <authorList>
            <person name="Klatt C.G."/>
            <person name="Wood J.M."/>
            <person name="Rusch D.B."/>
            <person name="Bateson M.M."/>
            <person name="Hamamura N."/>
            <person name="Heidelberg J.F."/>
            <person name="Grossman A.R."/>
            <person name="Bhaya D."/>
            <person name="Cohan F.M."/>
            <person name="Kuhl M."/>
            <person name="Bryant D.A."/>
            <person name="Ward D.M."/>
        </authorList>
    </citation>
    <scope>NUCLEOTIDE SEQUENCE [LARGE SCALE GENOMIC DNA]</scope>
    <source>
        <strain evidence="2">OS</strain>
    </source>
</reference>
<protein>
    <recommendedName>
        <fullName evidence="1">Type IX secretion system protein PorV domain-containing protein</fullName>
    </recommendedName>
</protein>
<sequence>AFRSYEFAIGLHYGVKVTPELALGTSIRYINSSLSPASVQVGNERSAGQGNSISFDLAALWRPQLGGWLSDRFSFGLNISNIGPAMTYIDAAQADPLPTNFRAGFAFRLLNDDYNKMTITTDVSRLLVRRTIEFEQRGDTALPRVRTDGFLQALFTSWGVEAVLRTFTTGVGIEYWYGKPSLLALRAGYFYEDQRSGGRQFLTFGAGLRYSSFGLDFSYLQAIEQNHPLAGTVRVSLVLNFPTLGQPSRQ</sequence>
<feature type="non-terminal residue" evidence="2">
    <location>
        <position position="1"/>
    </location>
</feature>
<dbReference type="AlphaFoldDB" id="A0A395M1R9"/>
<evidence type="ECO:0000313" key="3">
    <source>
        <dbReference type="Proteomes" id="UP000266389"/>
    </source>
</evidence>
<gene>
    <name evidence="2" type="ORF">D0433_03780</name>
</gene>